<feature type="transmembrane region" description="Helical" evidence="11">
    <location>
        <begin position="1359"/>
        <end position="1378"/>
    </location>
</feature>
<dbReference type="SMART" id="SM00382">
    <property type="entry name" value="AAA"/>
    <property type="match status" value="2"/>
</dbReference>
<dbReference type="Pfam" id="PF00005">
    <property type="entry name" value="ABC_tran"/>
    <property type="match status" value="2"/>
</dbReference>
<dbReference type="Pfam" id="PF19055">
    <property type="entry name" value="ABC2_membrane_7"/>
    <property type="match status" value="1"/>
</dbReference>
<sequence length="1471" mass="166470">MADNLSRSSSKNSSRRSSGRRNWLASSFRDPSDAFRRDLNEGDDEENLKWAALEKLPTYDRMRKAIIRQVIENGKIVSNEVDVGELGIQDRKLLVEHVLKVVEDDNERFLLRLRDRIDRVGLELPKIEVRYENLSVEADVYVGSRALPTLLNGTMNIIEEIIGFMRLSKSKKRTMKILNDVSGILKPSRMTLLLGPPASGKTTLLLALAGKLDKKLRVSGKITYCGHELSEFVPQRTSAYISQQDLHNGELTVRETIDFSGRCLGVGTRYEMLSELSRRERAAGIKPDPEIDAFMKATAVEGQETNVVTDYILKVLGLDICADILVGDEMRRGISGGQKKRVTTGEMLAGPARALFMDEISTGLDSSTTFQIVKFLRQMVHVMDGTVIISLLQPAPETFELFDDVVLLSEGQMVYQGPCDNILEFFESVGFKCPERKGVADFLQEVTSKKDQEQYWFNKNQTYRYISVAEFAQLFKSFHMGQKLSEDLKIPYDKSKTHPAALATERYGISNWELFKACLAREWLLMKRNSFIYVFKTTQITVLSLIAMTVFLRTEMHHEAISDGNKYFGVLFYSLITVMFNGFAELAMTVMKLPVFYKQRDFLFFPPWAFGLSYWFLKIPLSLLESGIWVILTYYVIGFAPAASRFFRQLLAFFFIHQMALSLFRFLGAVGRTMVISNTFGTFALLIVFVLGGFVISKDDIQSWWIWGYWISPMMYGQNAVAINEFLAHRWSKPNTDSSIDASTVGQAILKSRGMFVNGYWYWLAVAALFGFSLLFNALFILALTYLNPIGNSQTVTIDDDSDSKNKKGSTSIAQEMSEFTESGRASTMPVIADGTNVATSVRRNSSEIANNADHPARRGMVLPFQPLSLTFNHVNYYVDMPAEMKSQGVEENRLQLLCDVSGAFRPGVLTALVGVSGAGKTTLMDVLAGRKTGGYIEGSIIISGYPKKQETFARVSGYCEQNDIHSPHVTVYESLVYSAWLRLSPDIDQQQRKMFVEEVMELVELNLLRDALVGLPGVDGLSTEQRKRLTIAVELVSNPSIIFMDEPTSGLDARAAAIVMRTVRNTVDTGRTVVCTIHQPSIDIFESFDELLLMKRGGQVIYAGELGRYSHKLIEYFEAIPGVPKITEGYNPATWMLEVSSPSVEARMNVDFAEIYSSSSLYQRNQELIKQLSIPTPGSKDLSFPTKYSQNFTTQCMACFWKQHWSYWRNPQYNAIRFFLTLVIGLLFGTMFWNKGEKTSMQQDVLNLLGAIYAAVFFLGASNATTVQPVVAIERTVFYRERAAGMYSPLSYAFAQVSIEVIYIAAQSLLYTLLLFSMIGFTWRASNFFWFLYFIFMCFIYFTLYGMMVVALTPNHQVAGIVSSFFLTFWNLFSGFLIFRPLIPVWWRWYYWASPVAWTIYGVVTSQLGDKENKMGIPGEHSSTVKAFLKDNLGFKHDFLGYVALAHLGFVLAFFLVFGYSIKFLNFQKR</sequence>
<feature type="domain" description="ABC transporter" evidence="12">
    <location>
        <begin position="870"/>
        <end position="1123"/>
    </location>
</feature>
<protein>
    <submittedName>
        <fullName evidence="14">Pleiotropic drug resistance protein 2-like</fullName>
    </submittedName>
</protein>
<evidence type="ECO:0000259" key="12">
    <source>
        <dbReference type="PROSITE" id="PS50893"/>
    </source>
</evidence>
<gene>
    <name evidence="14" type="primary">LOC103718385</name>
</gene>
<evidence type="ECO:0000256" key="10">
    <source>
        <dbReference type="SAM" id="MobiDB-lite"/>
    </source>
</evidence>
<dbReference type="GO" id="GO:0005524">
    <property type="term" value="F:ATP binding"/>
    <property type="evidence" value="ECO:0007669"/>
    <property type="project" value="UniProtKB-KW"/>
</dbReference>
<dbReference type="PROSITE" id="PS50893">
    <property type="entry name" value="ABC_TRANSPORTER_2"/>
    <property type="match status" value="2"/>
</dbReference>
<dbReference type="PANTHER" id="PTHR48040:SF60">
    <property type="entry name" value="ABC TRANSPORTER DOMAIN-CONTAINING PROTEIN"/>
    <property type="match status" value="1"/>
</dbReference>
<evidence type="ECO:0000313" key="13">
    <source>
        <dbReference type="Proteomes" id="UP000228380"/>
    </source>
</evidence>
<feature type="transmembrane region" description="Helical" evidence="11">
    <location>
        <begin position="1294"/>
        <end position="1317"/>
    </location>
</feature>
<feature type="transmembrane region" description="Helical" evidence="11">
    <location>
        <begin position="1440"/>
        <end position="1463"/>
    </location>
</feature>
<dbReference type="OrthoDB" id="66620at2759"/>
<dbReference type="InterPro" id="IPR034001">
    <property type="entry name" value="ABCG_PDR_1"/>
</dbReference>
<evidence type="ECO:0000256" key="2">
    <source>
        <dbReference type="ARBA" id="ARBA00006012"/>
    </source>
</evidence>
<feature type="transmembrane region" description="Helical" evidence="11">
    <location>
        <begin position="1329"/>
        <end position="1353"/>
    </location>
</feature>
<keyword evidence="4 11" id="KW-0812">Transmembrane</keyword>
<feature type="region of interest" description="Disordered" evidence="10">
    <location>
        <begin position="1"/>
        <end position="26"/>
    </location>
</feature>
<dbReference type="GeneID" id="103718385"/>
<feature type="domain" description="ABC transporter" evidence="12">
    <location>
        <begin position="162"/>
        <end position="435"/>
    </location>
</feature>
<evidence type="ECO:0000313" key="14">
    <source>
        <dbReference type="RefSeq" id="XP_038972487.1"/>
    </source>
</evidence>
<feature type="transmembrane region" description="Helical" evidence="11">
    <location>
        <begin position="1246"/>
        <end position="1274"/>
    </location>
</feature>
<evidence type="ECO:0000256" key="3">
    <source>
        <dbReference type="ARBA" id="ARBA00022448"/>
    </source>
</evidence>
<evidence type="ECO:0000256" key="1">
    <source>
        <dbReference type="ARBA" id="ARBA00004141"/>
    </source>
</evidence>
<dbReference type="InterPro" id="IPR003593">
    <property type="entry name" value="AAA+_ATPase"/>
</dbReference>
<feature type="transmembrane region" description="Helical" evidence="11">
    <location>
        <begin position="1390"/>
        <end position="1409"/>
    </location>
</feature>
<dbReference type="KEGG" id="pda:103718385"/>
<dbReference type="CDD" id="cd03233">
    <property type="entry name" value="ABCG_PDR_domain1"/>
    <property type="match status" value="1"/>
</dbReference>
<dbReference type="InterPro" id="IPR043926">
    <property type="entry name" value="ABCG_dom"/>
</dbReference>
<keyword evidence="3" id="KW-0813">Transport</keyword>
<dbReference type="Proteomes" id="UP000228380">
    <property type="component" value="Unplaced"/>
</dbReference>
<comment type="similarity">
    <text evidence="2">Belongs to the ABC transporter superfamily. ABCG family. PDR (TC 3.A.1.205) subfamily.</text>
</comment>
<reference evidence="14" key="1">
    <citation type="submission" date="2025-08" db="UniProtKB">
        <authorList>
            <consortium name="RefSeq"/>
        </authorList>
    </citation>
    <scope>IDENTIFICATION</scope>
    <source>
        <tissue evidence="14">Young leaves</tissue>
    </source>
</reference>
<evidence type="ECO:0000256" key="9">
    <source>
        <dbReference type="ARBA" id="ARBA00023136"/>
    </source>
</evidence>
<dbReference type="GO" id="GO:0016020">
    <property type="term" value="C:membrane"/>
    <property type="evidence" value="ECO:0007669"/>
    <property type="project" value="UniProtKB-SubCell"/>
</dbReference>
<evidence type="ECO:0000256" key="6">
    <source>
        <dbReference type="ARBA" id="ARBA00022741"/>
    </source>
</evidence>
<keyword evidence="5" id="KW-0677">Repeat</keyword>
<feature type="transmembrane region" description="Helical" evidence="11">
    <location>
        <begin position="1216"/>
        <end position="1234"/>
    </location>
</feature>
<organism evidence="13 14">
    <name type="scientific">Phoenix dactylifera</name>
    <name type="common">Date palm</name>
    <dbReference type="NCBI Taxonomy" id="42345"/>
    <lineage>
        <taxon>Eukaryota</taxon>
        <taxon>Viridiplantae</taxon>
        <taxon>Streptophyta</taxon>
        <taxon>Embryophyta</taxon>
        <taxon>Tracheophyta</taxon>
        <taxon>Spermatophyta</taxon>
        <taxon>Magnoliopsida</taxon>
        <taxon>Liliopsida</taxon>
        <taxon>Arecaceae</taxon>
        <taxon>Coryphoideae</taxon>
        <taxon>Phoeniceae</taxon>
        <taxon>Phoenix</taxon>
    </lineage>
</organism>
<feature type="compositionally biased region" description="Low complexity" evidence="10">
    <location>
        <begin position="1"/>
        <end position="12"/>
    </location>
</feature>
<evidence type="ECO:0000256" key="8">
    <source>
        <dbReference type="ARBA" id="ARBA00022989"/>
    </source>
</evidence>
<dbReference type="InterPro" id="IPR027417">
    <property type="entry name" value="P-loop_NTPase"/>
</dbReference>
<dbReference type="Pfam" id="PF14510">
    <property type="entry name" value="ABC_trans_N"/>
    <property type="match status" value="1"/>
</dbReference>
<comment type="subcellular location">
    <subcellularLocation>
        <location evidence="1">Membrane</location>
        <topology evidence="1">Multi-pass membrane protein</topology>
    </subcellularLocation>
</comment>
<accession>A0A8B8ZGR4</accession>
<dbReference type="Pfam" id="PF01061">
    <property type="entry name" value="ABC2_membrane"/>
    <property type="match status" value="2"/>
</dbReference>
<keyword evidence="9 11" id="KW-0472">Membrane</keyword>
<keyword evidence="7" id="KW-0067">ATP-binding</keyword>
<dbReference type="FunFam" id="3.40.50.300:FF:000179">
    <property type="entry name" value="ABC transporter G family member 34"/>
    <property type="match status" value="1"/>
</dbReference>
<keyword evidence="6" id="KW-0547">Nucleotide-binding</keyword>
<feature type="transmembrane region" description="Helical" evidence="11">
    <location>
        <begin position="531"/>
        <end position="551"/>
    </location>
</feature>
<feature type="transmembrane region" description="Helical" evidence="11">
    <location>
        <begin position="674"/>
        <end position="696"/>
    </location>
</feature>
<proteinExistence type="inferred from homology"/>
<dbReference type="SUPFAM" id="SSF52540">
    <property type="entry name" value="P-loop containing nucleoside triphosphate hydrolases"/>
    <property type="match status" value="2"/>
</dbReference>
<keyword evidence="13" id="KW-1185">Reference proteome</keyword>
<dbReference type="InterPro" id="IPR034003">
    <property type="entry name" value="ABCG_PDR_2"/>
</dbReference>
<evidence type="ECO:0000256" key="4">
    <source>
        <dbReference type="ARBA" id="ARBA00022692"/>
    </source>
</evidence>
<dbReference type="CDD" id="cd03232">
    <property type="entry name" value="ABCG_PDR_domain2"/>
    <property type="match status" value="1"/>
</dbReference>
<dbReference type="RefSeq" id="XP_038972487.1">
    <property type="nucleotide sequence ID" value="XM_039116559.1"/>
</dbReference>
<name>A0A8B8ZGR4_PHODC</name>
<dbReference type="GO" id="GO:0140359">
    <property type="term" value="F:ABC-type transporter activity"/>
    <property type="evidence" value="ECO:0007669"/>
    <property type="project" value="InterPro"/>
</dbReference>
<feature type="transmembrane region" description="Helical" evidence="11">
    <location>
        <begin position="571"/>
        <end position="590"/>
    </location>
</feature>
<dbReference type="PANTHER" id="PTHR48040">
    <property type="entry name" value="PLEIOTROPIC DRUG RESISTANCE PROTEIN 1-LIKE ISOFORM X1"/>
    <property type="match status" value="1"/>
</dbReference>
<dbReference type="Pfam" id="PF08370">
    <property type="entry name" value="PDR_assoc"/>
    <property type="match status" value="1"/>
</dbReference>
<evidence type="ECO:0000256" key="7">
    <source>
        <dbReference type="ARBA" id="ARBA00022840"/>
    </source>
</evidence>
<dbReference type="InterPro" id="IPR029481">
    <property type="entry name" value="ABC_trans_N"/>
</dbReference>
<dbReference type="InterPro" id="IPR003439">
    <property type="entry name" value="ABC_transporter-like_ATP-bd"/>
</dbReference>
<dbReference type="GO" id="GO:0016887">
    <property type="term" value="F:ATP hydrolysis activity"/>
    <property type="evidence" value="ECO:0007669"/>
    <property type="project" value="InterPro"/>
</dbReference>
<feature type="transmembrane region" description="Helical" evidence="11">
    <location>
        <begin position="627"/>
        <end position="643"/>
    </location>
</feature>
<evidence type="ECO:0000256" key="11">
    <source>
        <dbReference type="SAM" id="Phobius"/>
    </source>
</evidence>
<evidence type="ECO:0000256" key="5">
    <source>
        <dbReference type="ARBA" id="ARBA00022737"/>
    </source>
</evidence>
<dbReference type="FunFam" id="3.40.50.300:FF:000059">
    <property type="entry name" value="ABC transporter G family member 40"/>
    <property type="match status" value="1"/>
</dbReference>
<feature type="transmembrane region" description="Helical" evidence="11">
    <location>
        <begin position="602"/>
        <end position="621"/>
    </location>
</feature>
<feature type="transmembrane region" description="Helical" evidence="11">
    <location>
        <begin position="760"/>
        <end position="787"/>
    </location>
</feature>
<dbReference type="Gene3D" id="3.40.50.300">
    <property type="entry name" value="P-loop containing nucleotide triphosphate hydrolases"/>
    <property type="match status" value="2"/>
</dbReference>
<keyword evidence="8 11" id="KW-1133">Transmembrane helix</keyword>
<dbReference type="InterPro" id="IPR013581">
    <property type="entry name" value="PDR_assoc"/>
</dbReference>
<dbReference type="InterPro" id="IPR013525">
    <property type="entry name" value="ABC2_TM"/>
</dbReference>